<protein>
    <recommendedName>
        <fullName evidence="1">Nitroreductase domain-containing protein</fullName>
    </recommendedName>
</protein>
<dbReference type="InterPro" id="IPR029479">
    <property type="entry name" value="Nitroreductase"/>
</dbReference>
<dbReference type="SUPFAM" id="SSF55469">
    <property type="entry name" value="FMN-dependent nitroreductase-like"/>
    <property type="match status" value="1"/>
</dbReference>
<organism evidence="2">
    <name type="scientific">hydrocarbon metagenome</name>
    <dbReference type="NCBI Taxonomy" id="938273"/>
    <lineage>
        <taxon>unclassified sequences</taxon>
        <taxon>metagenomes</taxon>
        <taxon>ecological metagenomes</taxon>
    </lineage>
</organism>
<dbReference type="PANTHER" id="PTHR43745:SF2">
    <property type="entry name" value="NITROREDUCTASE MJ1384-RELATED"/>
    <property type="match status" value="1"/>
</dbReference>
<name>A0A0W8FXX1_9ZZZZ</name>
<proteinExistence type="predicted"/>
<dbReference type="Gene3D" id="3.40.109.10">
    <property type="entry name" value="NADH Oxidase"/>
    <property type="match status" value="1"/>
</dbReference>
<dbReference type="AlphaFoldDB" id="A0A0W8FXX1"/>
<dbReference type="EMBL" id="LNQE01000606">
    <property type="protein sequence ID" value="KUG25759.1"/>
    <property type="molecule type" value="Genomic_DNA"/>
</dbReference>
<dbReference type="InterPro" id="IPR052544">
    <property type="entry name" value="Bacteriocin_Proc_Enz"/>
</dbReference>
<evidence type="ECO:0000259" key="1">
    <source>
        <dbReference type="Pfam" id="PF00881"/>
    </source>
</evidence>
<dbReference type="NCBIfam" id="TIGR03605">
    <property type="entry name" value="antibiot_sagB"/>
    <property type="match status" value="1"/>
</dbReference>
<feature type="domain" description="Nitroreductase" evidence="1">
    <location>
        <begin position="45"/>
        <end position="219"/>
    </location>
</feature>
<dbReference type="InterPro" id="IPR020051">
    <property type="entry name" value="SagB-type_dehydrogenase"/>
</dbReference>
<dbReference type="PANTHER" id="PTHR43745">
    <property type="entry name" value="NITROREDUCTASE MJ1384-RELATED"/>
    <property type="match status" value="1"/>
</dbReference>
<gene>
    <name evidence="2" type="ORF">ASZ90_004409</name>
</gene>
<dbReference type="CDD" id="cd02142">
    <property type="entry name" value="McbC_SagB-like_oxidoreductase"/>
    <property type="match status" value="1"/>
</dbReference>
<dbReference type="GO" id="GO:0016491">
    <property type="term" value="F:oxidoreductase activity"/>
    <property type="evidence" value="ECO:0007669"/>
    <property type="project" value="InterPro"/>
</dbReference>
<reference evidence="2" key="1">
    <citation type="journal article" date="2015" name="Proc. Natl. Acad. Sci. U.S.A.">
        <title>Networks of energetic and metabolic interactions define dynamics in microbial communities.</title>
        <authorList>
            <person name="Embree M."/>
            <person name="Liu J.K."/>
            <person name="Al-Bassam M.M."/>
            <person name="Zengler K."/>
        </authorList>
    </citation>
    <scope>NUCLEOTIDE SEQUENCE</scope>
</reference>
<evidence type="ECO:0000313" key="2">
    <source>
        <dbReference type="EMBL" id="KUG25759.1"/>
    </source>
</evidence>
<dbReference type="InterPro" id="IPR000415">
    <property type="entry name" value="Nitroreductase-like"/>
</dbReference>
<accession>A0A0W8FXX1</accession>
<comment type="caution">
    <text evidence="2">The sequence shown here is derived from an EMBL/GenBank/DDBJ whole genome shotgun (WGS) entry which is preliminary data.</text>
</comment>
<dbReference type="Pfam" id="PF00881">
    <property type="entry name" value="Nitroreductase"/>
    <property type="match status" value="1"/>
</dbReference>
<sequence length="221" mass="24812">MKIFQFIIPILFMSIVFNSIISAQSEIIKLPEVNLKGKLSLEETLKERKSRRSYQKSELKIDEISQLLWAAQGINRNDGGRTAPSAGALYPLEIYLLVGDVKNLNVGLYQYDPVNHSLIIKNKKNLIPNLTNVMQQFVTNGAAIIIITGVYERTTQKYGERGIRYVHMDVGFACQNIYLQAESLGLGTVFMGAFNDNLLSDILQLPKNHKALGVMPVGRIR</sequence>